<comment type="caution">
    <text evidence="1">The sequence shown here is derived from an EMBL/GenBank/DDBJ whole genome shotgun (WGS) entry which is preliminary data.</text>
</comment>
<keyword evidence="1" id="KW-0695">RNA-directed DNA polymerase</keyword>
<organism evidence="1 2">
    <name type="scientific">Operophtera brumata</name>
    <name type="common">Winter moth</name>
    <name type="synonym">Phalaena brumata</name>
    <dbReference type="NCBI Taxonomy" id="104452"/>
    <lineage>
        <taxon>Eukaryota</taxon>
        <taxon>Metazoa</taxon>
        <taxon>Ecdysozoa</taxon>
        <taxon>Arthropoda</taxon>
        <taxon>Hexapoda</taxon>
        <taxon>Insecta</taxon>
        <taxon>Pterygota</taxon>
        <taxon>Neoptera</taxon>
        <taxon>Endopterygota</taxon>
        <taxon>Lepidoptera</taxon>
        <taxon>Glossata</taxon>
        <taxon>Ditrysia</taxon>
        <taxon>Geometroidea</taxon>
        <taxon>Geometridae</taxon>
        <taxon>Larentiinae</taxon>
        <taxon>Operophtera</taxon>
    </lineage>
</organism>
<keyword evidence="2" id="KW-1185">Reference proteome</keyword>
<name>A0A0L7KNC0_OPEBR</name>
<sequence length="79" mass="9111">MNPTVWFGTTCIRTSSKREPKVLNEYFTLKRSTFADRAKFYEAVRSDGETIEEWNAYASRTGTASLARSWTRFCVILSC</sequence>
<evidence type="ECO:0000313" key="1">
    <source>
        <dbReference type="EMBL" id="KOB64767.1"/>
    </source>
</evidence>
<dbReference type="Proteomes" id="UP000037510">
    <property type="component" value="Unassembled WGS sequence"/>
</dbReference>
<keyword evidence="1" id="KW-0548">Nucleotidyltransferase</keyword>
<dbReference type="EMBL" id="JTDY01008066">
    <property type="protein sequence ID" value="KOB64767.1"/>
    <property type="molecule type" value="Genomic_DNA"/>
</dbReference>
<keyword evidence="1" id="KW-0808">Transferase</keyword>
<accession>A0A0L7KNC0</accession>
<proteinExistence type="predicted"/>
<protein>
    <submittedName>
        <fullName evidence="1">Reverse transcriptase</fullName>
    </submittedName>
</protein>
<dbReference type="GO" id="GO:0003964">
    <property type="term" value="F:RNA-directed DNA polymerase activity"/>
    <property type="evidence" value="ECO:0007669"/>
    <property type="project" value="UniProtKB-KW"/>
</dbReference>
<reference evidence="1 2" key="1">
    <citation type="journal article" date="2015" name="Genome Biol. Evol.">
        <title>The genome of winter moth (Operophtera brumata) provides a genomic perspective on sexual dimorphism and phenology.</title>
        <authorList>
            <person name="Derks M.F."/>
            <person name="Smit S."/>
            <person name="Salis L."/>
            <person name="Schijlen E."/>
            <person name="Bossers A."/>
            <person name="Mateman C."/>
            <person name="Pijl A.S."/>
            <person name="de Ridder D."/>
            <person name="Groenen M.A."/>
            <person name="Visser M.E."/>
            <person name="Megens H.J."/>
        </authorList>
    </citation>
    <scope>NUCLEOTIDE SEQUENCE [LARGE SCALE GENOMIC DNA]</scope>
    <source>
        <strain evidence="1">WM2013NL</strain>
        <tissue evidence="1">Head and thorax</tissue>
    </source>
</reference>
<evidence type="ECO:0000313" key="2">
    <source>
        <dbReference type="Proteomes" id="UP000037510"/>
    </source>
</evidence>
<dbReference type="AlphaFoldDB" id="A0A0L7KNC0"/>
<gene>
    <name evidence="1" type="ORF">OBRU01_22895</name>
</gene>